<dbReference type="OrthoDB" id="1524637at2"/>
<dbReference type="RefSeq" id="WP_045801906.1">
    <property type="nucleotide sequence ID" value="NZ_CP011071.1"/>
</dbReference>
<dbReference type="STRING" id="516051.VC82_1621"/>
<dbReference type="AlphaFoldDB" id="A0A0D5YSG4"/>
<dbReference type="EMBL" id="CP011071">
    <property type="protein sequence ID" value="AKA35237.1"/>
    <property type="molecule type" value="Genomic_DNA"/>
</dbReference>
<protein>
    <recommendedName>
        <fullName evidence="3">Nitrogen regulatory protein P-II</fullName>
    </recommendedName>
</protein>
<dbReference type="HOGENOM" id="CLU_171191_0_0_10"/>
<evidence type="ECO:0008006" key="3">
    <source>
        <dbReference type="Google" id="ProtNLM"/>
    </source>
</evidence>
<evidence type="ECO:0000313" key="2">
    <source>
        <dbReference type="Proteomes" id="UP000032726"/>
    </source>
</evidence>
<evidence type="ECO:0000313" key="1">
    <source>
        <dbReference type="EMBL" id="AKA35237.1"/>
    </source>
</evidence>
<dbReference type="Proteomes" id="UP000032726">
    <property type="component" value="Chromosome"/>
</dbReference>
<sequence>MKMVIVTAVEEYTDKVFELLKAADIESFSGSSVEGYKNLPPVLFNSSWFPREKSGARSSLFFSYTEEEKVGKLFALLKEFNDGLDSSNPIKAVELPVERFI</sequence>
<proteinExistence type="predicted"/>
<accession>A0A0D5YSG4</accession>
<name>A0A0D5YSG4_9FLAO</name>
<keyword evidence="2" id="KW-1185">Reference proteome</keyword>
<gene>
    <name evidence="1" type="ORF">VC82_1621</name>
</gene>
<dbReference type="KEGG" id="mlt:VC82_1621"/>
<reference evidence="1 2" key="1">
    <citation type="submission" date="2015-03" db="EMBL/GenBank/DDBJ databases">
        <title>Complete genome sequence of Muricauda lutaonensis CC-HSB-11T, isolated from a coastal hot spring.</title>
        <authorList>
            <person name="Kim K.M."/>
        </authorList>
    </citation>
    <scope>NUCLEOTIDE SEQUENCE [LARGE SCALE GENOMIC DNA]</scope>
    <source>
        <strain evidence="1 2">CC-HSB-11</strain>
    </source>
</reference>
<organism evidence="1 2">
    <name type="scientific">Flagellimonas lutaonensis</name>
    <dbReference type="NCBI Taxonomy" id="516051"/>
    <lineage>
        <taxon>Bacteria</taxon>
        <taxon>Pseudomonadati</taxon>
        <taxon>Bacteroidota</taxon>
        <taxon>Flavobacteriia</taxon>
        <taxon>Flavobacteriales</taxon>
        <taxon>Flavobacteriaceae</taxon>
        <taxon>Flagellimonas</taxon>
    </lineage>
</organism>